<comment type="caution">
    <text evidence="1">The sequence shown here is derived from an EMBL/GenBank/DDBJ whole genome shotgun (WGS) entry which is preliminary data.</text>
</comment>
<organism evidence="1 2">
    <name type="scientific">Aristaeella lactis</name>
    <dbReference type="NCBI Taxonomy" id="3046383"/>
    <lineage>
        <taxon>Bacteria</taxon>
        <taxon>Bacillati</taxon>
        <taxon>Bacillota</taxon>
        <taxon>Clostridia</taxon>
        <taxon>Eubacteriales</taxon>
        <taxon>Aristaeellaceae</taxon>
        <taxon>Aristaeella</taxon>
    </lineage>
</organism>
<reference evidence="1" key="1">
    <citation type="submission" date="2017-04" db="EMBL/GenBank/DDBJ databases">
        <authorList>
            <person name="Varghese N."/>
            <person name="Submissions S."/>
        </authorList>
    </citation>
    <scope>NUCLEOTIDE SEQUENCE</scope>
    <source>
        <strain evidence="1">WTE2008</strain>
    </source>
</reference>
<proteinExistence type="predicted"/>
<gene>
    <name evidence="1" type="ORF">SAMN06297397_1951</name>
</gene>
<accession>A0AC61PME0</accession>
<evidence type="ECO:0000313" key="2">
    <source>
        <dbReference type="Proteomes" id="UP000192328"/>
    </source>
</evidence>
<keyword evidence="1" id="KW-0813">Transport</keyword>
<evidence type="ECO:0000313" key="1">
    <source>
        <dbReference type="EMBL" id="SMC67561.1"/>
    </source>
</evidence>
<sequence>MKRELTASRQSLFSRIMNPKFIMVYATIGLFLLIYLFGAVMYGKVGFTTLRTFTTLFVDNAYYGISAVGMTMVLITGGIDLSVGAVASLTGMIIAYGTTVMGIHPLICIAFALFIGVGLGVLMGWVIHYLNVPPFITTLTGMFLARGVCSLISRESIEISHPMFDSLASWKINIMHLKDGEWVKVKPISYINFNVLLFFVILLIGIYLLQRTRFGRNIYAIGGNEQSAKLMGLPVGRTKVLVYGFNGLCSVLAGITYALYVKSGWNLSLQGAELDVITCAVIGGTLLTGGVGYMIGTLFGVMLKSLIPALITFNGNLLSWWGKIATGLLLLLFICIQKIVVRTTDRRNVKTKAAAKE</sequence>
<dbReference type="Proteomes" id="UP000192328">
    <property type="component" value="Unassembled WGS sequence"/>
</dbReference>
<dbReference type="EMBL" id="FWXZ01000003">
    <property type="protein sequence ID" value="SMC67561.1"/>
    <property type="molecule type" value="Genomic_DNA"/>
</dbReference>
<keyword evidence="1" id="KW-0762">Sugar transport</keyword>
<keyword evidence="2" id="KW-1185">Reference proteome</keyword>
<protein>
    <submittedName>
        <fullName evidence="1">Simple sugar transport system permease protein</fullName>
    </submittedName>
</protein>
<name>A0AC61PME0_9FIRM</name>